<gene>
    <name evidence="1" type="ORF">QFC19_005817</name>
</gene>
<proteinExistence type="predicted"/>
<name>A0ACC2VKQ4_9TREE</name>
<evidence type="ECO:0000313" key="2">
    <source>
        <dbReference type="Proteomes" id="UP001241377"/>
    </source>
</evidence>
<comment type="caution">
    <text evidence="1">The sequence shown here is derived from an EMBL/GenBank/DDBJ whole genome shotgun (WGS) entry which is preliminary data.</text>
</comment>
<dbReference type="Proteomes" id="UP001241377">
    <property type="component" value="Unassembled WGS sequence"/>
</dbReference>
<evidence type="ECO:0000313" key="1">
    <source>
        <dbReference type="EMBL" id="KAJ9100000.1"/>
    </source>
</evidence>
<reference evidence="1" key="1">
    <citation type="submission" date="2023-04" db="EMBL/GenBank/DDBJ databases">
        <title>Draft Genome sequencing of Naganishia species isolated from polar environments using Oxford Nanopore Technology.</title>
        <authorList>
            <person name="Leo P."/>
            <person name="Venkateswaran K."/>
        </authorList>
    </citation>
    <scope>NUCLEOTIDE SEQUENCE</scope>
    <source>
        <strain evidence="1">MNA-CCFEE 5261</strain>
    </source>
</reference>
<protein>
    <submittedName>
        <fullName evidence="1">Uncharacterized protein</fullName>
    </submittedName>
</protein>
<organism evidence="1 2">
    <name type="scientific">Naganishia cerealis</name>
    <dbReference type="NCBI Taxonomy" id="610337"/>
    <lineage>
        <taxon>Eukaryota</taxon>
        <taxon>Fungi</taxon>
        <taxon>Dikarya</taxon>
        <taxon>Basidiomycota</taxon>
        <taxon>Agaricomycotina</taxon>
        <taxon>Tremellomycetes</taxon>
        <taxon>Filobasidiales</taxon>
        <taxon>Filobasidiaceae</taxon>
        <taxon>Naganishia</taxon>
    </lineage>
</organism>
<sequence length="584" mass="63230">MSSPTVLTIAGSDSGGGAGIQADTKTIQVHGCFATNVVTALTAQNTIGVQGVHEIPSDFVKQQMQSVLGDLPPKAIKTGMLASSNVIRAIIEQLQTTYPDNDKIPPMIIDPVMISTSNHTLLPSDAIGELCFGLLPLARVITPNIQETELLLRCLRAGKNVPHHSDVVVGDLVKEQESGTGDRIHSVAQMVDAGKEIASILQAKNLTVLVKGGHLPMEKASLKQALYGLQSDSNVTVTWKGESSGADDAQEGFIEVLHAYRNQLQSNSNEDEEKYVVDVMVEAAGSTVNLFVAPAIISASTHGTGCTLSAAIASNLALGKPMVRAVSEGIDYTQYAIVTAEGKGEGHGPLNHGPTSSDPHPFVSHLLRSTSEEWQSYVKHPFVLQLGKGTLDPEAFRHYIIQDWHYLRNYARAHSLGAYKSTSFAEIQAFSEIAIHIAKESEMHVQFCESFGVSLEDLQQATESPSNFAYSQYILDIGAQGDVTELLVAVFSCLLGYGEVGLYLKRKLEDGSGAVVLEGNRYKRWIQDYSGPDFQGAVNRGIRTLEQRMIADPPSPARLARLTKIWSDCVKLETAFWQMGLDRS</sequence>
<accession>A0ACC2VKQ4</accession>
<dbReference type="EMBL" id="JASBWR010000067">
    <property type="protein sequence ID" value="KAJ9100000.1"/>
    <property type="molecule type" value="Genomic_DNA"/>
</dbReference>
<keyword evidence="2" id="KW-1185">Reference proteome</keyword>